<dbReference type="Pfam" id="PF02746">
    <property type="entry name" value="MR_MLE_N"/>
    <property type="match status" value="1"/>
</dbReference>
<gene>
    <name evidence="7 9" type="primary">menC</name>
    <name evidence="9" type="ORF">SPTER_42860</name>
</gene>
<comment type="catalytic activity">
    <reaction evidence="7">
        <text>(1R,6R)-6-hydroxy-2-succinyl-cyclohexa-2,4-diene-1-carboxylate = 2-succinylbenzoate + H2O</text>
        <dbReference type="Rhea" id="RHEA:10196"/>
        <dbReference type="ChEBI" id="CHEBI:15377"/>
        <dbReference type="ChEBI" id="CHEBI:18325"/>
        <dbReference type="ChEBI" id="CHEBI:58689"/>
        <dbReference type="EC" id="4.2.1.113"/>
    </reaction>
</comment>
<comment type="cofactor">
    <cofactor evidence="1 7">
        <name>a divalent metal cation</name>
        <dbReference type="ChEBI" id="CHEBI:60240"/>
    </cofactor>
</comment>
<dbReference type="EC" id="4.2.1.113" evidence="6 7"/>
<comment type="similarity">
    <text evidence="7">Belongs to the mandelate racemase/muconate lactonizing enzyme family. MenC type 2 subfamily.</text>
</comment>
<feature type="active site" description="Proton donor" evidence="7">
    <location>
        <position position="164"/>
    </location>
</feature>
<dbReference type="InterPro" id="IPR029017">
    <property type="entry name" value="Enolase-like_N"/>
</dbReference>
<keyword evidence="4 7" id="KW-0460">Magnesium</keyword>
<dbReference type="SFLD" id="SFLDG00180">
    <property type="entry name" value="muconate_cycloisomerase"/>
    <property type="match status" value="1"/>
</dbReference>
<organism evidence="9 10">
    <name type="scientific">Sporomusa termitida</name>
    <dbReference type="NCBI Taxonomy" id="2377"/>
    <lineage>
        <taxon>Bacteria</taxon>
        <taxon>Bacillati</taxon>
        <taxon>Bacillota</taxon>
        <taxon>Negativicutes</taxon>
        <taxon>Selenomonadales</taxon>
        <taxon>Sporomusaceae</taxon>
        <taxon>Sporomusa</taxon>
    </lineage>
</organism>
<evidence type="ECO:0000256" key="6">
    <source>
        <dbReference type="ARBA" id="ARBA00029491"/>
    </source>
</evidence>
<sequence length="369" mass="40809">MRLAAVTLRAMRMRLKAPFTTSFGTEWDKDFILVEIKDTEGRSGWGEAVAMKAPLYNEETVGTVWLILKEFLIPALLQQPPGHPREVAGLFRPIRRNYMAKAALEGAVWDLYAVAENMPLYRVLGGTRTVIDVGISLGIESTVDKLLAQVEKYVAAGYKRIKIKIKPGWDIDTVAAVRQRFPSIQLMADANSAYTLADSAHLAALDQYNLMMIEQPLAHDDIIDHAVLQKNIQTPICLDESIHSVEDARKALTLDSGRIINIKVGRVGGLTEAKAIHDLCVGRGIPVWCGGMLESGIGRAHNIAITTLPGFTLPGDTAASSRYWEEDLIEPEVTVQDGVIEVPDRPGIGYALCHERIDKYTLYSETFRI</sequence>
<dbReference type="UniPathway" id="UPA01057">
    <property type="reaction ID" value="UER00165"/>
</dbReference>
<feature type="domain" description="Mandelate racemase/muconate lactonizing enzyme C-terminal" evidence="8">
    <location>
        <begin position="143"/>
        <end position="235"/>
    </location>
</feature>
<evidence type="ECO:0000256" key="5">
    <source>
        <dbReference type="ARBA" id="ARBA00023239"/>
    </source>
</evidence>
<keyword evidence="10" id="KW-1185">Reference proteome</keyword>
<dbReference type="GO" id="GO:0043748">
    <property type="term" value="F:O-succinylbenzoate synthase activity"/>
    <property type="evidence" value="ECO:0007669"/>
    <property type="project" value="UniProtKB-EC"/>
</dbReference>
<dbReference type="InterPro" id="IPR036849">
    <property type="entry name" value="Enolase-like_C_sf"/>
</dbReference>
<dbReference type="SMART" id="SM00922">
    <property type="entry name" value="MR_MLE"/>
    <property type="match status" value="1"/>
</dbReference>
<keyword evidence="3 7" id="KW-0479">Metal-binding</keyword>
<evidence type="ECO:0000256" key="3">
    <source>
        <dbReference type="ARBA" id="ARBA00022723"/>
    </source>
</evidence>
<dbReference type="SUPFAM" id="SSF54826">
    <property type="entry name" value="Enolase N-terminal domain-like"/>
    <property type="match status" value="1"/>
</dbReference>
<feature type="binding site" evidence="7">
    <location>
        <position position="214"/>
    </location>
    <ligand>
        <name>Mg(2+)</name>
        <dbReference type="ChEBI" id="CHEBI:18420"/>
    </ligand>
</feature>
<comment type="pathway">
    <text evidence="7">Quinol/quinone metabolism; menaquinone biosynthesis.</text>
</comment>
<evidence type="ECO:0000256" key="7">
    <source>
        <dbReference type="HAMAP-Rule" id="MF_01933"/>
    </source>
</evidence>
<feature type="binding site" evidence="7">
    <location>
        <position position="189"/>
    </location>
    <ligand>
        <name>Mg(2+)</name>
        <dbReference type="ChEBI" id="CHEBI:18420"/>
    </ligand>
</feature>
<protein>
    <recommendedName>
        <fullName evidence="6 7">o-succinylbenzoate synthase</fullName>
        <shortName evidence="7">OSB synthase</shortName>
        <shortName evidence="7">OSBS</shortName>
        <ecNumber evidence="6 7">4.2.1.113</ecNumber>
    </recommendedName>
    <alternativeName>
        <fullName evidence="7">4-(2'-carboxyphenyl)-4-oxybutyric acid synthase</fullName>
    </alternativeName>
    <alternativeName>
        <fullName evidence="7">o-succinylbenzoic acid synthase</fullName>
    </alternativeName>
</protein>
<dbReference type="RefSeq" id="WP_144352189.1">
    <property type="nucleotide sequence ID" value="NZ_CP036259.1"/>
</dbReference>
<dbReference type="CDD" id="cd03317">
    <property type="entry name" value="NAAAR"/>
    <property type="match status" value="1"/>
</dbReference>
<dbReference type="InterPro" id="IPR047585">
    <property type="entry name" value="MenC"/>
</dbReference>
<feature type="active site" description="Proton acceptor" evidence="7">
    <location>
        <position position="263"/>
    </location>
</feature>
<evidence type="ECO:0000313" key="10">
    <source>
        <dbReference type="Proteomes" id="UP000320776"/>
    </source>
</evidence>
<dbReference type="KEGG" id="sted:SPTER_42860"/>
<dbReference type="GO" id="GO:0016854">
    <property type="term" value="F:racemase and epimerase activity"/>
    <property type="evidence" value="ECO:0007669"/>
    <property type="project" value="UniProtKB-ARBA"/>
</dbReference>
<dbReference type="InterPro" id="IPR013342">
    <property type="entry name" value="Mandelate_racemase_C"/>
</dbReference>
<dbReference type="NCBIfam" id="TIGR01928">
    <property type="entry name" value="menC_lowGC_arch"/>
    <property type="match status" value="1"/>
</dbReference>
<keyword evidence="5 7" id="KW-0456">Lyase</keyword>
<dbReference type="Gene3D" id="3.20.20.120">
    <property type="entry name" value="Enolase-like C-terminal domain"/>
    <property type="match status" value="1"/>
</dbReference>
<evidence type="ECO:0000256" key="2">
    <source>
        <dbReference type="ARBA" id="ARBA00022428"/>
    </source>
</evidence>
<dbReference type="AlphaFoldDB" id="A0A517E016"/>
<evidence type="ECO:0000313" key="9">
    <source>
        <dbReference type="EMBL" id="QDR82846.1"/>
    </source>
</evidence>
<dbReference type="OrthoDB" id="9774531at2"/>
<evidence type="ECO:0000259" key="8">
    <source>
        <dbReference type="SMART" id="SM00922"/>
    </source>
</evidence>
<dbReference type="Proteomes" id="UP000320776">
    <property type="component" value="Chromosome"/>
</dbReference>
<dbReference type="Pfam" id="PF13378">
    <property type="entry name" value="MR_MLE_C"/>
    <property type="match status" value="1"/>
</dbReference>
<dbReference type="GO" id="GO:0009234">
    <property type="term" value="P:menaquinone biosynthetic process"/>
    <property type="evidence" value="ECO:0007669"/>
    <property type="project" value="UniProtKB-UniRule"/>
</dbReference>
<comment type="pathway">
    <text evidence="7">Quinol/quinone metabolism; 1,4-dihydroxy-2-naphthoate biosynthesis; 1,4-dihydroxy-2-naphthoate from chorismate: step 4/7.</text>
</comment>
<reference evidence="9 10" key="1">
    <citation type="submission" date="2019-02" db="EMBL/GenBank/DDBJ databases">
        <title>Closed genome of Sporomusa termitida DSM 4440.</title>
        <authorList>
            <person name="Poehlein A."/>
            <person name="Daniel R."/>
        </authorList>
    </citation>
    <scope>NUCLEOTIDE SEQUENCE [LARGE SCALE GENOMIC DNA]</scope>
    <source>
        <strain evidence="9 10">DSM 4440</strain>
    </source>
</reference>
<dbReference type="Gene3D" id="3.30.390.10">
    <property type="entry name" value="Enolase-like, N-terminal domain"/>
    <property type="match status" value="1"/>
</dbReference>
<dbReference type="SUPFAM" id="SSF51604">
    <property type="entry name" value="Enolase C-terminal domain-like"/>
    <property type="match status" value="1"/>
</dbReference>
<dbReference type="InterPro" id="IPR029065">
    <property type="entry name" value="Enolase_C-like"/>
</dbReference>
<dbReference type="SFLD" id="SFLDS00001">
    <property type="entry name" value="Enolase"/>
    <property type="match status" value="1"/>
</dbReference>
<accession>A0A517E016</accession>
<dbReference type="InterPro" id="IPR010197">
    <property type="entry name" value="OSBS/NAAAR"/>
</dbReference>
<evidence type="ECO:0000256" key="4">
    <source>
        <dbReference type="ARBA" id="ARBA00022842"/>
    </source>
</evidence>
<proteinExistence type="inferred from homology"/>
<name>A0A517E016_9FIRM</name>
<comment type="function">
    <text evidence="7">Converts 2-succinyl-6-hydroxy-2,4-cyclohexadiene-1-carboxylate (SHCHC) to 2-succinylbenzoate (OSB).</text>
</comment>
<keyword evidence="2 7" id="KW-0474">Menaquinone biosynthesis</keyword>
<dbReference type="GO" id="GO:0000287">
    <property type="term" value="F:magnesium ion binding"/>
    <property type="evidence" value="ECO:0007669"/>
    <property type="project" value="UniProtKB-UniRule"/>
</dbReference>
<dbReference type="UniPathway" id="UPA00079"/>
<dbReference type="InterPro" id="IPR013341">
    <property type="entry name" value="Mandelate_racemase_N_dom"/>
</dbReference>
<dbReference type="HAMAP" id="MF_01933">
    <property type="entry name" value="MenC_2"/>
    <property type="match status" value="1"/>
</dbReference>
<dbReference type="SFLD" id="SFLDF00009">
    <property type="entry name" value="o-succinylbenzoate_synthase"/>
    <property type="match status" value="1"/>
</dbReference>
<dbReference type="PANTHER" id="PTHR48073:SF5">
    <property type="entry name" value="O-SUCCINYLBENZOATE SYNTHASE"/>
    <property type="match status" value="1"/>
</dbReference>
<feature type="binding site" evidence="7">
    <location>
        <position position="239"/>
    </location>
    <ligand>
        <name>Mg(2+)</name>
        <dbReference type="ChEBI" id="CHEBI:18420"/>
    </ligand>
</feature>
<dbReference type="PANTHER" id="PTHR48073">
    <property type="entry name" value="O-SUCCINYLBENZOATE SYNTHASE-RELATED"/>
    <property type="match status" value="1"/>
</dbReference>
<evidence type="ECO:0000256" key="1">
    <source>
        <dbReference type="ARBA" id="ARBA00001968"/>
    </source>
</evidence>
<dbReference type="EMBL" id="CP036259">
    <property type="protein sequence ID" value="QDR82846.1"/>
    <property type="molecule type" value="Genomic_DNA"/>
</dbReference>